<keyword evidence="3" id="KW-1185">Reference proteome</keyword>
<dbReference type="EMBL" id="CM029046">
    <property type="protein sequence ID" value="KAG2590215.1"/>
    <property type="molecule type" value="Genomic_DNA"/>
</dbReference>
<accession>A0A8T0RYV7</accession>
<evidence type="ECO:0000256" key="1">
    <source>
        <dbReference type="SAM" id="MobiDB-lite"/>
    </source>
</evidence>
<feature type="compositionally biased region" description="Basic residues" evidence="1">
    <location>
        <begin position="198"/>
        <end position="209"/>
    </location>
</feature>
<protein>
    <submittedName>
        <fullName evidence="2">Uncharacterized protein</fullName>
    </submittedName>
</protein>
<name>A0A8T0RYV7_PANVG</name>
<feature type="region of interest" description="Disordered" evidence="1">
    <location>
        <begin position="1"/>
        <end position="75"/>
    </location>
</feature>
<organism evidence="2 3">
    <name type="scientific">Panicum virgatum</name>
    <name type="common">Blackwell switchgrass</name>
    <dbReference type="NCBI Taxonomy" id="38727"/>
    <lineage>
        <taxon>Eukaryota</taxon>
        <taxon>Viridiplantae</taxon>
        <taxon>Streptophyta</taxon>
        <taxon>Embryophyta</taxon>
        <taxon>Tracheophyta</taxon>
        <taxon>Spermatophyta</taxon>
        <taxon>Magnoliopsida</taxon>
        <taxon>Liliopsida</taxon>
        <taxon>Poales</taxon>
        <taxon>Poaceae</taxon>
        <taxon>PACMAD clade</taxon>
        <taxon>Panicoideae</taxon>
        <taxon>Panicodae</taxon>
        <taxon>Paniceae</taxon>
        <taxon>Panicinae</taxon>
        <taxon>Panicum</taxon>
        <taxon>Panicum sect. Hiantes</taxon>
    </lineage>
</organism>
<dbReference type="AlphaFoldDB" id="A0A8T0RYV7"/>
<feature type="compositionally biased region" description="Basic and acidic residues" evidence="1">
    <location>
        <begin position="37"/>
        <end position="57"/>
    </location>
</feature>
<gene>
    <name evidence="2" type="ORF">PVAP13_5NG282834</name>
</gene>
<feature type="compositionally biased region" description="Low complexity" evidence="1">
    <location>
        <begin position="281"/>
        <end position="290"/>
    </location>
</feature>
<feature type="compositionally biased region" description="Basic residues" evidence="1">
    <location>
        <begin position="301"/>
        <end position="310"/>
    </location>
</feature>
<comment type="caution">
    <text evidence="2">The sequence shown here is derived from an EMBL/GenBank/DDBJ whole genome shotgun (WGS) entry which is preliminary data.</text>
</comment>
<dbReference type="Proteomes" id="UP000823388">
    <property type="component" value="Chromosome 5N"/>
</dbReference>
<feature type="region of interest" description="Disordered" evidence="1">
    <location>
        <begin position="89"/>
        <end position="115"/>
    </location>
</feature>
<evidence type="ECO:0000313" key="3">
    <source>
        <dbReference type="Proteomes" id="UP000823388"/>
    </source>
</evidence>
<reference evidence="2 3" key="1">
    <citation type="submission" date="2020-05" db="EMBL/GenBank/DDBJ databases">
        <title>WGS assembly of Panicum virgatum.</title>
        <authorList>
            <person name="Lovell J.T."/>
            <person name="Jenkins J."/>
            <person name="Shu S."/>
            <person name="Juenger T.E."/>
            <person name="Schmutz J."/>
        </authorList>
    </citation>
    <scope>NUCLEOTIDE SEQUENCE [LARGE SCALE GENOMIC DNA]</scope>
    <source>
        <strain evidence="3">cv. AP13</strain>
    </source>
</reference>
<proteinExistence type="predicted"/>
<feature type="region of interest" description="Disordered" evidence="1">
    <location>
        <begin position="176"/>
        <end position="310"/>
    </location>
</feature>
<feature type="compositionally biased region" description="Low complexity" evidence="1">
    <location>
        <begin position="210"/>
        <end position="236"/>
    </location>
</feature>
<evidence type="ECO:0000313" key="2">
    <source>
        <dbReference type="EMBL" id="KAG2590215.1"/>
    </source>
</evidence>
<sequence length="310" mass="33178">MPSATVTDGLAHAKSWGGSGLRYAATVAPGPRRPTASRREGERERGREGGRGEDGQRGRAPTVGSIAGGAAPPQQGCRLLLPALASEVPPPRNLRRRRRTTAPRTREISDTAAAPLAPRLAGDLFRAEARWGSVSRRHHTSPAAPHCRWCPTPASLRHGPTPPRLARSHCPAACRRGSSLPLLPHRAPARRRLDGGPPRHRSAQGRRARGQPSSQVSRPSSQVSRSGRARALPPRRGGCGVLGRSAKGTRRHGCEAAEGGRSSRRGAHSRPGVSREGRGWWRGARGVSARPRTSSPLLWCGRRRHERGGG</sequence>